<accession>A0A2H1VD21</accession>
<dbReference type="AlphaFoldDB" id="A0A2H1VD21"/>
<feature type="region of interest" description="Disordered" evidence="1">
    <location>
        <begin position="34"/>
        <end position="70"/>
    </location>
</feature>
<gene>
    <name evidence="2" type="ORF">SFRICE_009609</name>
</gene>
<proteinExistence type="predicted"/>
<evidence type="ECO:0000256" key="1">
    <source>
        <dbReference type="SAM" id="MobiDB-lite"/>
    </source>
</evidence>
<protein>
    <submittedName>
        <fullName evidence="2">SFRICE_009609</fullName>
    </submittedName>
</protein>
<dbReference type="EMBL" id="ODYU01001875">
    <property type="protein sequence ID" value="SOQ38691.1"/>
    <property type="molecule type" value="Genomic_DNA"/>
</dbReference>
<name>A0A2H1VD21_SPOFR</name>
<evidence type="ECO:0000313" key="2">
    <source>
        <dbReference type="EMBL" id="SOQ38691.1"/>
    </source>
</evidence>
<sequence length="92" mass="9896">MAPCGALCVPPCISDMDTLMETRECRAGPLTAAIQPLSGEPSPQTHHTNGKRLLGSPDCKQSAPPIDTRNTREVTRIKGWGIQEEDDGLGLR</sequence>
<organism evidence="2">
    <name type="scientific">Spodoptera frugiperda</name>
    <name type="common">Fall armyworm</name>
    <dbReference type="NCBI Taxonomy" id="7108"/>
    <lineage>
        <taxon>Eukaryota</taxon>
        <taxon>Metazoa</taxon>
        <taxon>Ecdysozoa</taxon>
        <taxon>Arthropoda</taxon>
        <taxon>Hexapoda</taxon>
        <taxon>Insecta</taxon>
        <taxon>Pterygota</taxon>
        <taxon>Neoptera</taxon>
        <taxon>Endopterygota</taxon>
        <taxon>Lepidoptera</taxon>
        <taxon>Glossata</taxon>
        <taxon>Ditrysia</taxon>
        <taxon>Noctuoidea</taxon>
        <taxon>Noctuidae</taxon>
        <taxon>Amphipyrinae</taxon>
        <taxon>Spodoptera</taxon>
    </lineage>
</organism>
<reference evidence="2" key="1">
    <citation type="submission" date="2016-07" db="EMBL/GenBank/DDBJ databases">
        <authorList>
            <person name="Bretaudeau A."/>
        </authorList>
    </citation>
    <scope>NUCLEOTIDE SEQUENCE</scope>
    <source>
        <strain evidence="2">Rice</strain>
        <tissue evidence="2">Whole body</tissue>
    </source>
</reference>